<protein>
    <submittedName>
        <fullName evidence="1">Dipeptidase PepV</fullName>
    </submittedName>
</protein>
<dbReference type="EMBL" id="PEDL01000015">
    <property type="protein sequence ID" value="PHV69991.1"/>
    <property type="molecule type" value="Genomic_DNA"/>
</dbReference>
<sequence>MFNNFIGNHTQEMIENLMQLINIPTVMGAKEEKAPFGRNIAQGLDYILSLAEKWGMQVKNYEGYAGEITIGTGDYRVGILCHIDVVDAGEGWETPPFKATIKDEKIYGRGAIDDKGPLISCLYVMKYLNDHQLIPPSTSLRMIIGTNEEENWEGIQYYVAHAPILPHVSIVPDGNFPAICYEKGLLDFNLISKHPSDARLPIQLISIEGGNGRNVVPGKCMCQLKVSSEVFLKERIEERLEALKHTQISYEQGLLTIETSGKSTHCMTPEKGRNAIALLMHALYELGPLFSHHEMVKSFKHYIGKEYNGQSYGCGFEDALSGKLTFNIGKIYLDKDSLIMEANLRYPVSTPYEVVKEAVEQTSLKAGFEYNQIDHLAAICMEKDAPLMTCLLKAYRMITGDEISEPLSIGGATYARAIPNAVAFGPLQPYEEELAHEANEYLSIDSLFKMTEIYERALTLLLNEPIDRANL</sequence>
<evidence type="ECO:0000313" key="1">
    <source>
        <dbReference type="EMBL" id="PHV69991.1"/>
    </source>
</evidence>
<evidence type="ECO:0000313" key="2">
    <source>
        <dbReference type="Proteomes" id="UP000224460"/>
    </source>
</evidence>
<proteinExistence type="predicted"/>
<gene>
    <name evidence="1" type="ORF">CS063_12650</name>
</gene>
<keyword evidence="2" id="KW-1185">Reference proteome</keyword>
<name>A0AC61D9M0_9FIRM</name>
<reference evidence="1" key="1">
    <citation type="submission" date="2017-10" db="EMBL/GenBank/DDBJ databases">
        <title>Genome sequence of cellulolytic Lachnospiraceae bacterium XHS1971 isolated from hotspring sediment.</title>
        <authorList>
            <person name="Vasudevan G."/>
            <person name="Joshi A.J."/>
            <person name="Hivarkar S."/>
            <person name="Lanjekar V.B."/>
            <person name="Dhakephalkar P.K."/>
            <person name="Dagar S."/>
        </authorList>
    </citation>
    <scope>NUCLEOTIDE SEQUENCE</scope>
    <source>
        <strain evidence="1">XHS1971</strain>
    </source>
</reference>
<comment type="caution">
    <text evidence="1">The sequence shown here is derived from an EMBL/GenBank/DDBJ whole genome shotgun (WGS) entry which is preliminary data.</text>
</comment>
<accession>A0AC61D9M0</accession>
<organism evidence="1 2">
    <name type="scientific">Sporanaerobium hydrogeniformans</name>
    <dbReference type="NCBI Taxonomy" id="3072179"/>
    <lineage>
        <taxon>Bacteria</taxon>
        <taxon>Bacillati</taxon>
        <taxon>Bacillota</taxon>
        <taxon>Clostridia</taxon>
        <taxon>Lachnospirales</taxon>
        <taxon>Lachnospiraceae</taxon>
        <taxon>Sporanaerobium</taxon>
    </lineage>
</organism>
<dbReference type="Proteomes" id="UP000224460">
    <property type="component" value="Unassembled WGS sequence"/>
</dbReference>